<sequence length="375" mass="41091">MARERPLFIGSEIYRRSKYAGWHPLRVPRVSTVMDLSRAMGWLPGDVYLTSPRAKPHLLERWHRPNYVAALLRAEATQAVTPEERARFGIGTVSNPVYPEIYRRPATAAGGSILSGELLKDGGVVYHPAGGTHHGMPGRANGFCFLNDPVLAMLSLRHHGVRRIAYVDIDAHHCDGVEVGFSGDPDCLMISVHEEGLWPRTGRLEDDAGGSALNLPVPRGLNDDEMDAIREGLIQPAVAAFRPQAVVLQCGSDAVEEDPLSHLGLSNNAHWEIVAALMGMAPRLLVLGGGGYNPWSVGRLWTGVWATLNGIEVPDRLTPGAEAIQRALSFPGNRRGRNPPDHWFTTLRDRPRGGPVRPEIRHRIGVLRGRLRAAV</sequence>
<dbReference type="GO" id="GO:0045150">
    <property type="term" value="P:acetoin catabolic process"/>
    <property type="evidence" value="ECO:0007669"/>
    <property type="project" value="UniProtKB-UniPathway"/>
</dbReference>
<dbReference type="InterPro" id="IPR037138">
    <property type="entry name" value="His_deacetylse_dom_sf"/>
</dbReference>
<evidence type="ECO:0000313" key="6">
    <source>
        <dbReference type="EMBL" id="OWU75891.1"/>
    </source>
</evidence>
<dbReference type="EMBL" id="AQQR01000002">
    <property type="protein sequence ID" value="OWU75891.1"/>
    <property type="molecule type" value="Genomic_DNA"/>
</dbReference>
<dbReference type="SUPFAM" id="SSF52768">
    <property type="entry name" value="Arginase/deacetylase"/>
    <property type="match status" value="1"/>
</dbReference>
<dbReference type="UniPathway" id="UPA00040"/>
<evidence type="ECO:0000313" key="7">
    <source>
        <dbReference type="Proteomes" id="UP000215377"/>
    </source>
</evidence>
<evidence type="ECO:0000256" key="3">
    <source>
        <dbReference type="ARBA" id="ARBA00020218"/>
    </source>
</evidence>
<dbReference type="InterPro" id="IPR003085">
    <property type="entry name" value="AcuC"/>
</dbReference>
<dbReference type="InterPro" id="IPR000286">
    <property type="entry name" value="HDACs"/>
</dbReference>
<name>A0A225NN22_9RHOB</name>
<dbReference type="InterPro" id="IPR023801">
    <property type="entry name" value="His_deacetylse_dom"/>
</dbReference>
<keyword evidence="7" id="KW-1185">Reference proteome</keyword>
<dbReference type="PANTHER" id="PTHR10625:SF10">
    <property type="entry name" value="HISTONE DEACETYLASE HDAC1"/>
    <property type="match status" value="1"/>
</dbReference>
<dbReference type="GO" id="GO:0004407">
    <property type="term" value="F:histone deacetylase activity"/>
    <property type="evidence" value="ECO:0007669"/>
    <property type="project" value="TreeGrafter"/>
</dbReference>
<dbReference type="CDD" id="cd09994">
    <property type="entry name" value="HDAC_AcuC_like"/>
    <property type="match status" value="1"/>
</dbReference>
<evidence type="ECO:0000256" key="1">
    <source>
        <dbReference type="ARBA" id="ARBA00005101"/>
    </source>
</evidence>
<gene>
    <name evidence="6" type="ORF">ATO3_06820</name>
</gene>
<organism evidence="6 7">
    <name type="scientific">Marinibacterium profundimaris</name>
    <dbReference type="NCBI Taxonomy" id="1679460"/>
    <lineage>
        <taxon>Bacteria</taxon>
        <taxon>Pseudomonadati</taxon>
        <taxon>Pseudomonadota</taxon>
        <taxon>Alphaproteobacteria</taxon>
        <taxon>Rhodobacterales</taxon>
        <taxon>Paracoccaceae</taxon>
        <taxon>Marinibacterium</taxon>
    </lineage>
</organism>
<feature type="domain" description="Histone deacetylase" evidence="5">
    <location>
        <begin position="23"/>
        <end position="308"/>
    </location>
</feature>
<accession>A0A225NN22</accession>
<evidence type="ECO:0000259" key="5">
    <source>
        <dbReference type="Pfam" id="PF00850"/>
    </source>
</evidence>
<dbReference type="Proteomes" id="UP000215377">
    <property type="component" value="Unassembled WGS sequence"/>
</dbReference>
<keyword evidence="4" id="KW-0006">Acetoin catabolism</keyword>
<evidence type="ECO:0000256" key="2">
    <source>
        <dbReference type="ARBA" id="ARBA00005947"/>
    </source>
</evidence>
<protein>
    <recommendedName>
        <fullName evidence="3">Acetoin utilization protein AcuC</fullName>
    </recommendedName>
</protein>
<dbReference type="InterPro" id="IPR023696">
    <property type="entry name" value="Ureohydrolase_dom_sf"/>
</dbReference>
<dbReference type="AlphaFoldDB" id="A0A225NN22"/>
<comment type="pathway">
    <text evidence="1">Ketone degradation; acetoin degradation.</text>
</comment>
<dbReference type="PRINTS" id="PR01270">
    <property type="entry name" value="HDASUPER"/>
</dbReference>
<evidence type="ECO:0000256" key="4">
    <source>
        <dbReference type="ARBA" id="ARBA00022627"/>
    </source>
</evidence>
<comment type="similarity">
    <text evidence="2">Belongs to the histone deacetylase family.</text>
</comment>
<dbReference type="Gene3D" id="3.40.800.20">
    <property type="entry name" value="Histone deacetylase domain"/>
    <property type="match status" value="1"/>
</dbReference>
<reference evidence="6 7" key="1">
    <citation type="submission" date="2013-04" db="EMBL/GenBank/DDBJ databases">
        <title>Oceanicola sp. 22II1-22F33 Genome Sequencing.</title>
        <authorList>
            <person name="Lai Q."/>
            <person name="Li G."/>
            <person name="Shao Z."/>
        </authorList>
    </citation>
    <scope>NUCLEOTIDE SEQUENCE [LARGE SCALE GENOMIC DNA]</scope>
    <source>
        <strain evidence="6 7">22II1-22F33</strain>
    </source>
</reference>
<comment type="caution">
    <text evidence="6">The sequence shown here is derived from an EMBL/GenBank/DDBJ whole genome shotgun (WGS) entry which is preliminary data.</text>
</comment>
<dbReference type="GO" id="GO:0040029">
    <property type="term" value="P:epigenetic regulation of gene expression"/>
    <property type="evidence" value="ECO:0007669"/>
    <property type="project" value="TreeGrafter"/>
</dbReference>
<dbReference type="Pfam" id="PF00850">
    <property type="entry name" value="Hist_deacetyl"/>
    <property type="match status" value="1"/>
</dbReference>
<dbReference type="PANTHER" id="PTHR10625">
    <property type="entry name" value="HISTONE DEACETYLASE HDAC1-RELATED"/>
    <property type="match status" value="1"/>
</dbReference>
<proteinExistence type="inferred from homology"/>